<dbReference type="EMBL" id="JACHGT010000014">
    <property type="protein sequence ID" value="MBB6037938.1"/>
    <property type="molecule type" value="Genomic_DNA"/>
</dbReference>
<gene>
    <name evidence="2" type="ORF">HNR73_005818</name>
</gene>
<dbReference type="InterPro" id="IPR023393">
    <property type="entry name" value="START-like_dom_sf"/>
</dbReference>
<dbReference type="Gene3D" id="3.30.530.20">
    <property type="match status" value="1"/>
</dbReference>
<evidence type="ECO:0000313" key="3">
    <source>
        <dbReference type="Proteomes" id="UP000548476"/>
    </source>
</evidence>
<keyword evidence="3" id="KW-1185">Reference proteome</keyword>
<dbReference type="PANTHER" id="PTHR33824">
    <property type="entry name" value="POLYKETIDE CYCLASE/DEHYDRASE AND LIPID TRANSPORT SUPERFAMILY PROTEIN"/>
    <property type="match status" value="1"/>
</dbReference>
<evidence type="ECO:0000313" key="2">
    <source>
        <dbReference type="EMBL" id="MBB6037938.1"/>
    </source>
</evidence>
<dbReference type="AlphaFoldDB" id="A0A841FW27"/>
<reference evidence="2 3" key="1">
    <citation type="submission" date="2020-08" db="EMBL/GenBank/DDBJ databases">
        <title>Genomic Encyclopedia of Type Strains, Phase IV (KMG-IV): sequencing the most valuable type-strain genomes for metagenomic binning, comparative biology and taxonomic classification.</title>
        <authorList>
            <person name="Goeker M."/>
        </authorList>
    </citation>
    <scope>NUCLEOTIDE SEQUENCE [LARGE SCALE GENOMIC DNA]</scope>
    <source>
        <strain evidence="2 3">YIM 65646</strain>
    </source>
</reference>
<proteinExistence type="predicted"/>
<name>A0A841FW27_9ACTN</name>
<dbReference type="RefSeq" id="WP_184790745.1">
    <property type="nucleotide sequence ID" value="NZ_BONT01000066.1"/>
</dbReference>
<dbReference type="PANTHER" id="PTHR33824:SF7">
    <property type="entry name" value="POLYKETIDE CYCLASE_DEHYDRASE AND LIPID TRANSPORT SUPERFAMILY PROTEIN"/>
    <property type="match status" value="1"/>
</dbReference>
<dbReference type="SUPFAM" id="SSF55961">
    <property type="entry name" value="Bet v1-like"/>
    <property type="match status" value="1"/>
</dbReference>
<feature type="domain" description="Coenzyme Q-binding protein COQ10 START" evidence="1">
    <location>
        <begin position="11"/>
        <end position="130"/>
    </location>
</feature>
<evidence type="ECO:0000259" key="1">
    <source>
        <dbReference type="Pfam" id="PF03364"/>
    </source>
</evidence>
<organism evidence="2 3">
    <name type="scientific">Phytomonospora endophytica</name>
    <dbReference type="NCBI Taxonomy" id="714109"/>
    <lineage>
        <taxon>Bacteria</taxon>
        <taxon>Bacillati</taxon>
        <taxon>Actinomycetota</taxon>
        <taxon>Actinomycetes</taxon>
        <taxon>Micromonosporales</taxon>
        <taxon>Micromonosporaceae</taxon>
        <taxon>Phytomonospora</taxon>
    </lineage>
</organism>
<dbReference type="Proteomes" id="UP000548476">
    <property type="component" value="Unassembled WGS sequence"/>
</dbReference>
<dbReference type="InterPro" id="IPR005031">
    <property type="entry name" value="COQ10_START"/>
</dbReference>
<comment type="caution">
    <text evidence="2">The sequence shown here is derived from an EMBL/GenBank/DDBJ whole genome shotgun (WGS) entry which is preliminary data.</text>
</comment>
<protein>
    <submittedName>
        <fullName evidence="2">Putative membrane protein</fullName>
    </submittedName>
</protein>
<dbReference type="InterPro" id="IPR047137">
    <property type="entry name" value="ORF3"/>
</dbReference>
<sequence length="157" mass="17829">MQKTYEKSIDVSVPVSRAYNQWTQFESFPRFMEGVQEVRQLSDTRTHWKTSIAGVEREFEAEIDEQHPDERIAWHSLDNPRQAGVVTFHRIDETSTRVYLQMAFEPEGAAETVGAVTGVVGGRIQGDLERFKDFIESSDHETGAWRGDISPPGQTAL</sequence>
<dbReference type="Pfam" id="PF03364">
    <property type="entry name" value="Polyketide_cyc"/>
    <property type="match status" value="1"/>
</dbReference>
<accession>A0A841FW27</accession>
<dbReference type="CDD" id="cd07817">
    <property type="entry name" value="SRPBCC_8"/>
    <property type="match status" value="1"/>
</dbReference>